<name>A0ABP9YB40_9FUNG</name>
<proteinExistence type="predicted"/>
<organism evidence="2 3">
    <name type="scientific">Helicostylum pulchrum</name>
    <dbReference type="NCBI Taxonomy" id="562976"/>
    <lineage>
        <taxon>Eukaryota</taxon>
        <taxon>Fungi</taxon>
        <taxon>Fungi incertae sedis</taxon>
        <taxon>Mucoromycota</taxon>
        <taxon>Mucoromycotina</taxon>
        <taxon>Mucoromycetes</taxon>
        <taxon>Mucorales</taxon>
        <taxon>Mucorineae</taxon>
        <taxon>Mucoraceae</taxon>
        <taxon>Helicostylum</taxon>
    </lineage>
</organism>
<protein>
    <submittedName>
        <fullName evidence="2">Uncharacterized protein</fullName>
    </submittedName>
</protein>
<sequence length="74" mass="7251">MVCGSASPEIPIGGISGGDTSASIVVVTEVTRATGADGISGADDIDGADDVKERGAEDDAVSRSEAGVSIMVRV</sequence>
<evidence type="ECO:0000313" key="2">
    <source>
        <dbReference type="EMBL" id="GAA5803512.1"/>
    </source>
</evidence>
<feature type="compositionally biased region" description="Basic and acidic residues" evidence="1">
    <location>
        <begin position="49"/>
        <end position="62"/>
    </location>
</feature>
<reference evidence="2 3" key="1">
    <citation type="submission" date="2024-04" db="EMBL/GenBank/DDBJ databases">
        <title>genome sequences of Mucor flavus KT1a and Helicostylum pulchrum KT1b strains isolation_sourced from the surface of a dry-aged beef.</title>
        <authorList>
            <person name="Toyotome T."/>
            <person name="Hosono M."/>
            <person name="Torimaru M."/>
            <person name="Fukuda K."/>
            <person name="Mikami N."/>
        </authorList>
    </citation>
    <scope>NUCLEOTIDE SEQUENCE [LARGE SCALE GENOMIC DNA]</scope>
    <source>
        <strain evidence="2 3">KT1b</strain>
    </source>
</reference>
<accession>A0ABP9YB40</accession>
<comment type="caution">
    <text evidence="2">The sequence shown here is derived from an EMBL/GenBank/DDBJ whole genome shotgun (WGS) entry which is preliminary data.</text>
</comment>
<feature type="region of interest" description="Disordered" evidence="1">
    <location>
        <begin position="36"/>
        <end position="74"/>
    </location>
</feature>
<keyword evidence="3" id="KW-1185">Reference proteome</keyword>
<dbReference type="EMBL" id="BAABUJ010000028">
    <property type="protein sequence ID" value="GAA5803512.1"/>
    <property type="molecule type" value="Genomic_DNA"/>
</dbReference>
<gene>
    <name evidence="2" type="ORF">HPULCUR_008994</name>
</gene>
<evidence type="ECO:0000313" key="3">
    <source>
        <dbReference type="Proteomes" id="UP001476247"/>
    </source>
</evidence>
<evidence type="ECO:0000256" key="1">
    <source>
        <dbReference type="SAM" id="MobiDB-lite"/>
    </source>
</evidence>
<dbReference type="Proteomes" id="UP001476247">
    <property type="component" value="Unassembled WGS sequence"/>
</dbReference>